<accession>A0A6J4HM63</accession>
<feature type="non-terminal residue" evidence="2">
    <location>
        <position position="368"/>
    </location>
</feature>
<protein>
    <submittedName>
        <fullName evidence="2">Uncharacterized protein</fullName>
    </submittedName>
</protein>
<sequence length="368" mass="41967">GAHPSPRPAALRSLPRRRHRSRRRCAAGHGRSRSRARGDQRAGGHGGRHRRGRGLRLRGGQGRARALRRAERPERPRLVAVDRQERRLRDRAARQEAARPHPAPAVPGDAVRLRHRRRRHRAGPAHPARPLHRLGRDRWRLPAAARPRAVRHRPQRRQDHLHARRQAPGPRHRRRRRHAGVRAGPAQAERQGPAGHPARRARARQPLRLGRLRVRVPQLDRPGVRPGQRQPVGDRERPGLRRRAQPRPRRRQLRVGPLGHLHPAAGVEHQPRRGRPAAAREVVRPLVRAHGRGVLQRLRSHRGAGRPALRAVPAEGHPPRHAQRSPHGGGCRAHAVRPQRRGPRDRARSARRRDLVQRLRLHPAADRL</sequence>
<feature type="region of interest" description="Disordered" evidence="1">
    <location>
        <begin position="1"/>
        <end position="278"/>
    </location>
</feature>
<feature type="compositionally biased region" description="Basic residues" evidence="1">
    <location>
        <begin position="197"/>
        <end position="214"/>
    </location>
</feature>
<feature type="compositionally biased region" description="Basic residues" evidence="1">
    <location>
        <begin position="113"/>
        <end position="133"/>
    </location>
</feature>
<proteinExistence type="predicted"/>
<gene>
    <name evidence="2" type="ORF">AVDCRST_MAG54-845</name>
</gene>
<feature type="compositionally biased region" description="Basic residues" evidence="1">
    <location>
        <begin position="46"/>
        <end position="56"/>
    </location>
</feature>
<evidence type="ECO:0000313" key="2">
    <source>
        <dbReference type="EMBL" id="CAA9227172.1"/>
    </source>
</evidence>
<name>A0A6J4HM63_9PSEU</name>
<feature type="non-terminal residue" evidence="2">
    <location>
        <position position="1"/>
    </location>
</feature>
<organism evidence="2">
    <name type="scientific">uncultured Actinomycetospora sp</name>
    <dbReference type="NCBI Taxonomy" id="1135996"/>
    <lineage>
        <taxon>Bacteria</taxon>
        <taxon>Bacillati</taxon>
        <taxon>Actinomycetota</taxon>
        <taxon>Actinomycetes</taxon>
        <taxon>Pseudonocardiales</taxon>
        <taxon>Pseudonocardiaceae</taxon>
        <taxon>Actinomycetospora</taxon>
        <taxon>environmental samples</taxon>
    </lineage>
</organism>
<feature type="compositionally biased region" description="Low complexity" evidence="1">
    <location>
        <begin position="181"/>
        <end position="196"/>
    </location>
</feature>
<feature type="compositionally biased region" description="Basic residues" evidence="1">
    <location>
        <begin position="240"/>
        <end position="253"/>
    </location>
</feature>
<evidence type="ECO:0000256" key="1">
    <source>
        <dbReference type="SAM" id="MobiDB-lite"/>
    </source>
</evidence>
<reference evidence="2" key="1">
    <citation type="submission" date="2020-02" db="EMBL/GenBank/DDBJ databases">
        <authorList>
            <person name="Meier V. D."/>
        </authorList>
    </citation>
    <scope>NUCLEOTIDE SEQUENCE</scope>
    <source>
        <strain evidence="2">AVDCRST_MAG54</strain>
    </source>
</reference>
<feature type="compositionally biased region" description="Basic and acidic residues" evidence="1">
    <location>
        <begin position="342"/>
        <end position="356"/>
    </location>
</feature>
<feature type="compositionally biased region" description="Basic and acidic residues" evidence="1">
    <location>
        <begin position="68"/>
        <end position="99"/>
    </location>
</feature>
<dbReference type="AlphaFoldDB" id="A0A6J4HM63"/>
<feature type="compositionally biased region" description="Basic residues" evidence="1">
    <location>
        <begin position="162"/>
        <end position="180"/>
    </location>
</feature>
<feature type="region of interest" description="Disordered" evidence="1">
    <location>
        <begin position="299"/>
        <end position="356"/>
    </location>
</feature>
<dbReference type="EMBL" id="CADCTH010000117">
    <property type="protein sequence ID" value="CAA9227172.1"/>
    <property type="molecule type" value="Genomic_DNA"/>
</dbReference>
<feature type="compositionally biased region" description="Basic residues" evidence="1">
    <location>
        <begin position="14"/>
        <end position="35"/>
    </location>
</feature>